<gene>
    <name evidence="1" type="ORF">ABVT43_17910</name>
</gene>
<proteinExistence type="predicted"/>
<dbReference type="RefSeq" id="WP_353897605.1">
    <property type="nucleotide sequence ID" value="NZ_JBEVCJ010000032.1"/>
</dbReference>
<dbReference type="EMBL" id="JBEVCJ010000032">
    <property type="protein sequence ID" value="MET1257023.1"/>
    <property type="molecule type" value="Genomic_DNA"/>
</dbReference>
<dbReference type="Proteomes" id="UP001548189">
    <property type="component" value="Unassembled WGS sequence"/>
</dbReference>
<dbReference type="PROSITE" id="PS00141">
    <property type="entry name" value="ASP_PROTEASE"/>
    <property type="match status" value="1"/>
</dbReference>
<accession>A0ABV2BYM5</accession>
<sequence>MALKTSNYFIGLILALAFQLFAPQKILAQSPQENELRVIGLFKNAAMVDFAGKQKLYRAGQKINADIQLIKADTHSATFSIHGKEQILTLHKPLMFSGDNAVANAALANADLVNKVNSQSTTSTSKVVKIQRGLNGMYETPGLINGVLVNFLVDTGATYVAMSRNVANRLGIPYLQKGIEGRASTANGEVRTWIVTLDSVRVGDIELYNVRAGVSDNFAMGDVLLGMSFINRVKLVNEGATLELIQQY</sequence>
<organism evidence="1 2">
    <name type="scientific">Aliikangiella maris</name>
    <dbReference type="NCBI Taxonomy" id="3162458"/>
    <lineage>
        <taxon>Bacteria</taxon>
        <taxon>Pseudomonadati</taxon>
        <taxon>Pseudomonadota</taxon>
        <taxon>Gammaproteobacteria</taxon>
        <taxon>Oceanospirillales</taxon>
        <taxon>Pleioneaceae</taxon>
        <taxon>Aliikangiella</taxon>
    </lineage>
</organism>
<dbReference type="InterPro" id="IPR001969">
    <property type="entry name" value="Aspartic_peptidase_AS"/>
</dbReference>
<keyword evidence="2" id="KW-1185">Reference proteome</keyword>
<evidence type="ECO:0000313" key="1">
    <source>
        <dbReference type="EMBL" id="MET1257023.1"/>
    </source>
</evidence>
<dbReference type="InterPro" id="IPR034122">
    <property type="entry name" value="Retropepsin-like_bacterial"/>
</dbReference>
<comment type="caution">
    <text evidence="1">The sequence shown here is derived from an EMBL/GenBank/DDBJ whole genome shotgun (WGS) entry which is preliminary data.</text>
</comment>
<dbReference type="InterPro" id="IPR011969">
    <property type="entry name" value="Clan_AA_Asp_peptidase_C"/>
</dbReference>
<dbReference type="NCBIfam" id="TIGR02281">
    <property type="entry name" value="clan_AA_DTGA"/>
    <property type="match status" value="1"/>
</dbReference>
<dbReference type="SUPFAM" id="SSF50630">
    <property type="entry name" value="Acid proteases"/>
    <property type="match status" value="1"/>
</dbReference>
<name>A0ABV2BYM5_9GAMM</name>
<protein>
    <submittedName>
        <fullName evidence="1">Retropepsin-like aspartic protease</fullName>
    </submittedName>
</protein>
<dbReference type="Pfam" id="PF13975">
    <property type="entry name" value="gag-asp_proteas"/>
    <property type="match status" value="1"/>
</dbReference>
<dbReference type="Gene3D" id="2.40.70.10">
    <property type="entry name" value="Acid Proteases"/>
    <property type="match status" value="1"/>
</dbReference>
<dbReference type="CDD" id="cd05483">
    <property type="entry name" value="retropepsin_like_bacteria"/>
    <property type="match status" value="1"/>
</dbReference>
<reference evidence="1 2" key="1">
    <citation type="submission" date="2024-06" db="EMBL/GenBank/DDBJ databases">
        <authorList>
            <person name="Li F."/>
        </authorList>
    </citation>
    <scope>NUCLEOTIDE SEQUENCE [LARGE SCALE GENOMIC DNA]</scope>
    <source>
        <strain evidence="1 2">GXAS 311</strain>
    </source>
</reference>
<dbReference type="InterPro" id="IPR021109">
    <property type="entry name" value="Peptidase_aspartic_dom_sf"/>
</dbReference>
<evidence type="ECO:0000313" key="2">
    <source>
        <dbReference type="Proteomes" id="UP001548189"/>
    </source>
</evidence>